<sequence>MATSINKLLEVLINHVVLPPRLPGREDRYDQLESALLDHFITASKTMRDLTIDGISKNWDWIRRSLEAAKLLNAQGRLSKSSLLSEFQALQQNVYLILNVVEQNAALLIYLSKSGDRVVFEAFETSACAEDVLAAENALEWDFPGHAVDIPLSTFYQQEFLEQLATFLEQASTESIKRFAARTNKAGSLATEARNTVSSVIIYSASCPKSFVHLHGHVNNRIPIDVSAAATKKIGKFGSRYLSLCDMEIGIEFGHSSPPSSTSDGQLRCKENSRQIRQYLAASQGAYTYNPEESSIMILSIMELWMSMDQSASMIFPLLKDFHPFFTSEMLDVLQLPLHKDMCRLQKVQEYLQSRCNNRANMTIFEDPVRGCFAERYFLESVEARKLQDLLERIETDGNECRRRKELEWKEMSQDHDRLIKTISETSCIFTTDGHDRYCTKCSLQRKAQKFRIQVHEYPLPSNITRARVAVLLEDYPGLSRYMDASNERGLSLGSTTKSFLKTQNGPSSYEVIASQSRCPRGLNVHEFMAYQALFSGNARRLTQLLVELGSQNLNFSTEAMAILVSRLILEAGPNPSGDALRVIHQSFRDETFCYRMVEQLEQKLEIIKSNYRENHAMESILTILLRLMQLARSDIKVSASRLLETARTITESWVQTLREEMKQATDSVTASRCQGYCLWAALLCRRTFSYQDGTLLEPTALRCFIECSITLQDNLSNDPALAPLSLKNAIVRDLKAVYRLRLILRNSLMASPQSLSLAVGIVWPQPEGCEPRVASSLTFDSPEKWWVQATIIGSSFMKEQILSFHLFYGHLLIDGQPLGMLPVEYRTSATLQDLFGDVNLLTFPSPLPGSNFQLAISPFGHTIHLGFRGKDIVVRACKQKYYLGACTNPLWMNCIHWLNLNTGTIEIRQKPHIWKFKDANWQLNVQSRRAYRRTVCLVDPHSITFKRVYRVFDYFEYPNHLTVYQPQFRNLSVELKRLSLSFTVNRDRFLESSQLRAIIDGNQDCGTWYGLRSKIVLRDIFNPRVRSVLVPMPASNVPDSIKCNRHGIHVNVDISNHGNFGRFYVNDTLGRIECPAEPWLLYTKTLLHAFTSFILPDSLTKRTGTEETVACLKSGLYQPWTPLQTTGYMCLWRIAMLSPIREYYPKDSKSLQKVYWNDELTTAIQYDGYDSIVQDIFDTNEKLTIFAPAKIELPESTRERQQHLMSRSYTRLRAFRRPDGYLENHHITLDPKYDSRDKYRADQKRKNILECVDNIIRWPQTMNTTADLAGILQEYQNLTGFTSKFDKVLLTDCLDIDFSLSFGPLYRFCQEISPEDTFRLQFLFSLISFQNDVDMDIVRALLACSMLNDLKRLKPPTWPNYVQFRQNQIPHLTSLLKLLEPCRVPYPQDFRDIFNGFNLHAKQRKALERREHQYDMQTDADCELFAQFLLAQWPCPNPSINGFSTEAQIDFTKALIIIQPEWTRLFQNMELSKFLDQVQAVLNRVHSGENFVLPHMEVQAQMVYPSRIRGSEFMSLSASLMRMPCRIPAVFKNVVASSIHEENVVAPGHFVSMETFSLEEIITHIMDSKASLVRRKYGQELMQSLQAFKLFEQIPKSGQKPVDLQKLTSDINEARRMVLESYNDISKSFNPSGIIWLQLGGLFPCISMVTLLENLRSTIHKSVKFGSGMRESLVKYALQITTLQQLLRLEAAFIKGDLQRLVEEQNNIGHSNWQPMEEPDWLLIEVEANVLIRPDQIDVARATINPASKSNSVLQMNMGQGKTSIIVPMVACKLANAERLVRIIVPKPLLLPTAQLLQSRLGSLLGRKLLHLPFSRKTPTDTVKAYFDLHKAALLNSGITIALPEHLLSFRLSGLQRLSDGYVNEGNTMIKVQQWINNKSRDVMDESDQILSLRTQLIYPSGAQKPVDNYPHRWETAQALLALVQGHLYYLEKNFPYSIEVIQRPCGGYPMIFFLRKDVEEELLSRLVTDICNGRTSILDISNCSKSDRTAIRNFITEPKVSTGVSKAVKSIFPDNPALKQNLFHVRGLLVHRILLLALKKRWHVQYGLHPERDPIAVPFYAKGIASDQAEWGHPDVAILLTCLAFYYDGLNGKQLYQSLEHVLKSDDPASIYDQWSINCPTLPDALREWNSINLEDEQQMFELWTHFNFSPTIIDYYCNNFVFPAHAKSFSLKLQASGWEIPLSSLDNQNSMTTGFSGTNDNRNLLPLTLKQQDLPGLSHTNAAVLSYLLQPRNRKYVVAADERNRHISETELLRRISNMGIRVLIDAGAQILEFNNEALARAWLDIDTLAQAAVFFDDAGKPMVAHKGCRPVPLSASPYSDDLKDVVVYLDEAHCRGVDLKLPADSVGALTLGLGVTKDHIVQGAMRLRQLATTQAVTFFAPPEVNQSILDCVKKSQGHYLDSYDVICWLLEQTCIGIELMQPLYYSQGIDYCRRVQAAADNSDFLTDAGQREQYLDTLRQKEQLSLEQLYGIKTKSKAVVGSGTLTSKISDYVKELNAMRKSFRDTGDAVHHSALQEVEQEREVAYEIEAVREVQRPTHYAAWSFPGLDKDIVTFTRTGRLPAGSTCCEQAFLALRKTSVGRKFGINAEALNSRLYISREFLRSVRVTTQPHDNFLRQVSWILWSPVTETALVIIPEETELLIPILRGTLAPACYLLTYAAPITRKMLFHFKDLRYYAIPALPKDWIAPTWLSVQLCVFSGGLYFEFSQYKYLCDFLGFEGDKIMEESQEDYLEEEFQMIDGVPDVNDNAKTQKSVGLTSRPLTFLQEWLSVRRKGQDFAHSPMGYVCQGKPLNESHPFFNKNEPGVNTKSIQPDRRGVSTSKGFSMDNTSDDENNDDWADMIDDDKGVQIEDDNDSDDYSTAKGSDSFLTDSGEEL</sequence>
<comment type="caution">
    <text evidence="11">The sequence shown here is derived from an EMBL/GenBank/DDBJ whole genome shotgun (WGS) entry which is preliminary data.</text>
</comment>
<dbReference type="EC" id="3.4.19.12" evidence="2"/>
<dbReference type="InterPro" id="IPR046541">
    <property type="entry name" value="DUF6606"/>
</dbReference>
<evidence type="ECO:0000259" key="10">
    <source>
        <dbReference type="Pfam" id="PF20255"/>
    </source>
</evidence>
<proteinExistence type="predicted"/>
<comment type="catalytic activity">
    <reaction evidence="1">
        <text>Thiol-dependent hydrolysis of ester, thioester, amide, peptide and isopeptide bonds formed by the C-terminal Gly of ubiquitin (a 76-residue protein attached to proteins as an intracellular targeting signal).</text>
        <dbReference type="EC" id="3.4.19.12"/>
    </reaction>
</comment>
<dbReference type="Pfam" id="PF20255">
    <property type="entry name" value="DUF6606"/>
    <property type="match status" value="1"/>
</dbReference>
<gene>
    <name evidence="11" type="ORF">EYC84_009967</name>
</gene>
<dbReference type="Pfam" id="PF12340">
    <property type="entry name" value="DUF3638"/>
    <property type="match status" value="1"/>
</dbReference>
<dbReference type="EMBL" id="VICG01000011">
    <property type="protein sequence ID" value="KAA8566868.1"/>
    <property type="molecule type" value="Genomic_DNA"/>
</dbReference>
<keyword evidence="4" id="KW-0833">Ubl conjugation pathway</keyword>
<evidence type="ECO:0000256" key="3">
    <source>
        <dbReference type="ARBA" id="ARBA00022670"/>
    </source>
</evidence>
<dbReference type="Pfam" id="PF12359">
    <property type="entry name" value="DUF3645"/>
    <property type="match status" value="1"/>
</dbReference>
<evidence type="ECO:0000256" key="6">
    <source>
        <dbReference type="ARBA" id="ARBA00022807"/>
    </source>
</evidence>
<keyword evidence="6" id="KW-0788">Thiol protease</keyword>
<dbReference type="PANTHER" id="PTHR13367">
    <property type="entry name" value="UBIQUITIN THIOESTERASE"/>
    <property type="match status" value="1"/>
</dbReference>
<evidence type="ECO:0000313" key="11">
    <source>
        <dbReference type="EMBL" id="KAA8566868.1"/>
    </source>
</evidence>
<feature type="compositionally biased region" description="Polar residues" evidence="7">
    <location>
        <begin position="2823"/>
        <end position="2833"/>
    </location>
</feature>
<dbReference type="PANTHER" id="PTHR13367:SF32">
    <property type="entry name" value="DUF6606 DOMAIN-CONTAINING PROTEIN"/>
    <property type="match status" value="1"/>
</dbReference>
<feature type="region of interest" description="Disordered" evidence="7">
    <location>
        <begin position="2801"/>
        <end position="2881"/>
    </location>
</feature>
<feature type="compositionally biased region" description="Acidic residues" evidence="7">
    <location>
        <begin position="2834"/>
        <end position="2848"/>
    </location>
</feature>
<feature type="domain" description="DUF6606" evidence="10">
    <location>
        <begin position="12"/>
        <end position="202"/>
    </location>
</feature>
<accession>A0A5M9JB77</accession>
<feature type="domain" description="DUF3638" evidence="8">
    <location>
        <begin position="1711"/>
        <end position="1930"/>
    </location>
</feature>
<dbReference type="InterPro" id="IPR022099">
    <property type="entry name" value="DUF3638"/>
</dbReference>
<evidence type="ECO:0000256" key="1">
    <source>
        <dbReference type="ARBA" id="ARBA00000707"/>
    </source>
</evidence>
<dbReference type="GO" id="GO:0004843">
    <property type="term" value="F:cysteine-type deubiquitinase activity"/>
    <property type="evidence" value="ECO:0007669"/>
    <property type="project" value="UniProtKB-EC"/>
</dbReference>
<dbReference type="VEuPathDB" id="FungiDB:MFRU_036g00380"/>
<dbReference type="Proteomes" id="UP000322873">
    <property type="component" value="Unassembled WGS sequence"/>
</dbReference>
<keyword evidence="3" id="KW-0645">Protease</keyword>
<dbReference type="InterPro" id="IPR051346">
    <property type="entry name" value="OTU_Deubiquitinase"/>
</dbReference>
<evidence type="ECO:0000256" key="2">
    <source>
        <dbReference type="ARBA" id="ARBA00012759"/>
    </source>
</evidence>
<dbReference type="GO" id="GO:0006508">
    <property type="term" value="P:proteolysis"/>
    <property type="evidence" value="ECO:0007669"/>
    <property type="project" value="UniProtKB-KW"/>
</dbReference>
<name>A0A5M9JB77_MONFR</name>
<evidence type="ECO:0000256" key="5">
    <source>
        <dbReference type="ARBA" id="ARBA00022801"/>
    </source>
</evidence>
<organism evidence="11 12">
    <name type="scientific">Monilinia fructicola</name>
    <name type="common">Brown rot fungus</name>
    <name type="synonym">Ciboria fructicola</name>
    <dbReference type="NCBI Taxonomy" id="38448"/>
    <lineage>
        <taxon>Eukaryota</taxon>
        <taxon>Fungi</taxon>
        <taxon>Dikarya</taxon>
        <taxon>Ascomycota</taxon>
        <taxon>Pezizomycotina</taxon>
        <taxon>Leotiomycetes</taxon>
        <taxon>Helotiales</taxon>
        <taxon>Sclerotiniaceae</taxon>
        <taxon>Monilinia</taxon>
    </lineage>
</organism>
<dbReference type="InterPro" id="IPR022105">
    <property type="entry name" value="DUF3645"/>
</dbReference>
<evidence type="ECO:0000313" key="12">
    <source>
        <dbReference type="Proteomes" id="UP000322873"/>
    </source>
</evidence>
<dbReference type="VEuPathDB" id="FungiDB:MFRU_007g00290"/>
<keyword evidence="5" id="KW-0378">Hydrolase</keyword>
<keyword evidence="12" id="KW-1185">Reference proteome</keyword>
<reference evidence="11 12" key="1">
    <citation type="submission" date="2019-06" db="EMBL/GenBank/DDBJ databases">
        <title>Genome Sequence of the Brown Rot Fungal Pathogen Monilinia fructicola.</title>
        <authorList>
            <person name="De Miccolis Angelini R.M."/>
            <person name="Landi L."/>
            <person name="Abate D."/>
            <person name="Pollastro S."/>
            <person name="Romanazzi G."/>
            <person name="Faretra F."/>
        </authorList>
    </citation>
    <scope>NUCLEOTIDE SEQUENCE [LARGE SCALE GENOMIC DNA]</scope>
    <source>
        <strain evidence="11 12">Mfrc123</strain>
    </source>
</reference>
<evidence type="ECO:0000259" key="9">
    <source>
        <dbReference type="Pfam" id="PF12359"/>
    </source>
</evidence>
<evidence type="ECO:0000259" key="8">
    <source>
        <dbReference type="Pfam" id="PF12340"/>
    </source>
</evidence>
<feature type="domain" description="DUF3645" evidence="9">
    <location>
        <begin position="2051"/>
        <end position="2083"/>
    </location>
</feature>
<protein>
    <recommendedName>
        <fullName evidence="2">ubiquitinyl hydrolase 1</fullName>
        <ecNumber evidence="2">3.4.19.12</ecNumber>
    </recommendedName>
</protein>
<evidence type="ECO:0000256" key="4">
    <source>
        <dbReference type="ARBA" id="ARBA00022786"/>
    </source>
</evidence>
<evidence type="ECO:0000256" key="7">
    <source>
        <dbReference type="SAM" id="MobiDB-lite"/>
    </source>
</evidence>